<keyword evidence="10 19" id="KW-0812">Transmembrane</keyword>
<keyword evidence="9 19" id="KW-0808">Transferase</keyword>
<evidence type="ECO:0000256" key="8">
    <source>
        <dbReference type="ARBA" id="ARBA00022573"/>
    </source>
</evidence>
<dbReference type="GO" id="GO:0005886">
    <property type="term" value="C:plasma membrane"/>
    <property type="evidence" value="ECO:0007669"/>
    <property type="project" value="UniProtKB-SubCell"/>
</dbReference>
<keyword evidence="7 19" id="KW-1003">Cell membrane</keyword>
<dbReference type="GO" id="GO:0051073">
    <property type="term" value="F:adenosylcobinamide-GDP ribazoletransferase activity"/>
    <property type="evidence" value="ECO:0007669"/>
    <property type="project" value="UniProtKB-UniRule"/>
</dbReference>
<dbReference type="PANTHER" id="PTHR34148">
    <property type="entry name" value="ADENOSYLCOBINAMIDE-GDP RIBAZOLETRANSFERASE"/>
    <property type="match status" value="1"/>
</dbReference>
<feature type="transmembrane region" description="Helical" evidence="19">
    <location>
        <begin position="106"/>
        <end position="126"/>
    </location>
</feature>
<evidence type="ECO:0000256" key="12">
    <source>
        <dbReference type="ARBA" id="ARBA00022989"/>
    </source>
</evidence>
<keyword evidence="13 19" id="KW-0472">Membrane</keyword>
<dbReference type="AlphaFoldDB" id="A0AAU9EGR5"/>
<keyword evidence="8 19" id="KW-0169">Cobalamin biosynthesis</keyword>
<dbReference type="KEGG" id="dmp:FAK_27480"/>
<evidence type="ECO:0000256" key="2">
    <source>
        <dbReference type="ARBA" id="ARBA00004651"/>
    </source>
</evidence>
<evidence type="ECO:0000256" key="14">
    <source>
        <dbReference type="ARBA" id="ARBA00025228"/>
    </source>
</evidence>
<evidence type="ECO:0000313" key="21">
    <source>
        <dbReference type="Proteomes" id="UP001366166"/>
    </source>
</evidence>
<evidence type="ECO:0000256" key="3">
    <source>
        <dbReference type="ARBA" id="ARBA00004663"/>
    </source>
</evidence>
<evidence type="ECO:0000256" key="15">
    <source>
        <dbReference type="ARBA" id="ARBA00032605"/>
    </source>
</evidence>
<keyword evidence="11 19" id="KW-0460">Magnesium</keyword>
<feature type="transmembrane region" description="Helical" evidence="19">
    <location>
        <begin position="59"/>
        <end position="78"/>
    </location>
</feature>
<dbReference type="NCBIfam" id="TIGR00317">
    <property type="entry name" value="cobS"/>
    <property type="match status" value="1"/>
</dbReference>
<dbReference type="Proteomes" id="UP001366166">
    <property type="component" value="Chromosome"/>
</dbReference>
<dbReference type="PANTHER" id="PTHR34148:SF1">
    <property type="entry name" value="ADENOSYLCOBINAMIDE-GDP RIBAZOLETRANSFERASE"/>
    <property type="match status" value="1"/>
</dbReference>
<dbReference type="Pfam" id="PF02654">
    <property type="entry name" value="CobS"/>
    <property type="match status" value="1"/>
</dbReference>
<dbReference type="RefSeq" id="WP_338600420.1">
    <property type="nucleotide sequence ID" value="NZ_AP028679.1"/>
</dbReference>
<evidence type="ECO:0000256" key="6">
    <source>
        <dbReference type="ARBA" id="ARBA00015850"/>
    </source>
</evidence>
<dbReference type="InterPro" id="IPR003805">
    <property type="entry name" value="CobS"/>
</dbReference>
<accession>A0AAU9EGR5</accession>
<comment type="cofactor">
    <cofactor evidence="1 19">
        <name>Mg(2+)</name>
        <dbReference type="ChEBI" id="CHEBI:18420"/>
    </cofactor>
</comment>
<feature type="transmembrane region" description="Helical" evidence="19">
    <location>
        <begin position="194"/>
        <end position="215"/>
    </location>
</feature>
<reference evidence="21" key="1">
    <citation type="journal article" date="2023" name="Arch. Microbiol.">
        <title>Desulfoferula mesophilus gen. nov. sp. nov., a mesophilic sulfate-reducing bacterium isolated from a brackish lake sediment.</title>
        <authorList>
            <person name="Watanabe T."/>
            <person name="Yabe T."/>
            <person name="Tsuji J.M."/>
            <person name="Fukui M."/>
        </authorList>
    </citation>
    <scope>NUCLEOTIDE SEQUENCE [LARGE SCALE GENOMIC DNA]</scope>
    <source>
        <strain evidence="21">12FAK</strain>
    </source>
</reference>
<dbReference type="GO" id="GO:0009236">
    <property type="term" value="P:cobalamin biosynthetic process"/>
    <property type="evidence" value="ECO:0007669"/>
    <property type="project" value="UniProtKB-UniRule"/>
</dbReference>
<evidence type="ECO:0000256" key="5">
    <source>
        <dbReference type="ARBA" id="ARBA00013200"/>
    </source>
</evidence>
<comment type="catalytic activity">
    <reaction evidence="17 19">
        <text>alpha-ribazole + adenosylcob(III)inamide-GDP = adenosylcob(III)alamin + GMP + H(+)</text>
        <dbReference type="Rhea" id="RHEA:16049"/>
        <dbReference type="ChEBI" id="CHEBI:10329"/>
        <dbReference type="ChEBI" id="CHEBI:15378"/>
        <dbReference type="ChEBI" id="CHEBI:18408"/>
        <dbReference type="ChEBI" id="CHEBI:58115"/>
        <dbReference type="ChEBI" id="CHEBI:60487"/>
        <dbReference type="EC" id="2.7.8.26"/>
    </reaction>
</comment>
<evidence type="ECO:0000256" key="19">
    <source>
        <dbReference type="HAMAP-Rule" id="MF_00719"/>
    </source>
</evidence>
<name>A0AAU9EGR5_9BACT</name>
<protein>
    <recommendedName>
        <fullName evidence="6 19">Adenosylcobinamide-GDP ribazoletransferase</fullName>
        <ecNumber evidence="5 19">2.7.8.26</ecNumber>
    </recommendedName>
    <alternativeName>
        <fullName evidence="16 19">Cobalamin synthase</fullName>
    </alternativeName>
    <alternativeName>
        <fullName evidence="15 19">Cobalamin-5'-phosphate synthase</fullName>
    </alternativeName>
</protein>
<dbReference type="GO" id="GO:0008818">
    <property type="term" value="F:cobalamin 5'-phosphate synthase activity"/>
    <property type="evidence" value="ECO:0007669"/>
    <property type="project" value="UniProtKB-UniRule"/>
</dbReference>
<comment type="similarity">
    <text evidence="4 19">Belongs to the CobS family.</text>
</comment>
<comment type="subcellular location">
    <subcellularLocation>
        <location evidence="2 19">Cell membrane</location>
        <topology evidence="2 19">Multi-pass membrane protein</topology>
    </subcellularLocation>
</comment>
<keyword evidence="21" id="KW-1185">Reference proteome</keyword>
<comment type="function">
    <text evidence="14 19">Joins adenosylcobinamide-GDP and alpha-ribazole to generate adenosylcobalamin (Ado-cobalamin). Also synthesizes adenosylcobalamin 5'-phosphate from adenosylcobinamide-GDP and alpha-ribazole 5'-phosphate.</text>
</comment>
<gene>
    <name evidence="19 20" type="primary">cobS</name>
    <name evidence="20" type="ORF">FAK_27480</name>
</gene>
<keyword evidence="12 19" id="KW-1133">Transmembrane helix</keyword>
<organism evidence="20 21">
    <name type="scientific">Desulfoferula mesophila</name>
    <dbReference type="NCBI Taxonomy" id="3058419"/>
    <lineage>
        <taxon>Bacteria</taxon>
        <taxon>Pseudomonadati</taxon>
        <taxon>Thermodesulfobacteriota</taxon>
        <taxon>Desulfarculia</taxon>
        <taxon>Desulfarculales</taxon>
        <taxon>Desulfarculaceae</taxon>
        <taxon>Desulfoferula</taxon>
    </lineage>
</organism>
<dbReference type="HAMAP" id="MF_00719">
    <property type="entry name" value="CobS"/>
    <property type="match status" value="1"/>
</dbReference>
<dbReference type="EC" id="2.7.8.26" evidence="5 19"/>
<evidence type="ECO:0000256" key="18">
    <source>
        <dbReference type="ARBA" id="ARBA00049504"/>
    </source>
</evidence>
<dbReference type="EMBL" id="AP028679">
    <property type="protein sequence ID" value="BEQ15682.1"/>
    <property type="molecule type" value="Genomic_DNA"/>
</dbReference>
<evidence type="ECO:0000256" key="9">
    <source>
        <dbReference type="ARBA" id="ARBA00022679"/>
    </source>
</evidence>
<feature type="transmembrane region" description="Helical" evidence="19">
    <location>
        <begin position="32"/>
        <end position="52"/>
    </location>
</feature>
<evidence type="ECO:0000256" key="11">
    <source>
        <dbReference type="ARBA" id="ARBA00022842"/>
    </source>
</evidence>
<evidence type="ECO:0000256" key="4">
    <source>
        <dbReference type="ARBA" id="ARBA00010561"/>
    </source>
</evidence>
<sequence length="245" mass="24976">MKSFLLALQFLTVVTVNSGLRADSRDLSRSRAWYALVGGLLGLFLAGAAWLLGHKLPPLALAALLVVLWGALTRFLHYDGVADTADALVHTTSRERALEIMKDTRLGSFGVAALAGVMLLKFGALASLSGASLWGALVAAPALGRALAGILAGLMPPARPGQGLGAAVAQESALWPDALCGACALGIAMLAGGLAGAVASLAVLVLGLVLAWWYWRRIGGVTGDTLGAAIELGETVALLAWCVAG</sequence>
<evidence type="ECO:0000256" key="10">
    <source>
        <dbReference type="ARBA" id="ARBA00022692"/>
    </source>
</evidence>
<evidence type="ECO:0000313" key="20">
    <source>
        <dbReference type="EMBL" id="BEQ15682.1"/>
    </source>
</evidence>
<comment type="catalytic activity">
    <reaction evidence="18 19">
        <text>alpha-ribazole 5'-phosphate + adenosylcob(III)inamide-GDP = adenosylcob(III)alamin 5'-phosphate + GMP + H(+)</text>
        <dbReference type="Rhea" id="RHEA:23560"/>
        <dbReference type="ChEBI" id="CHEBI:15378"/>
        <dbReference type="ChEBI" id="CHEBI:57918"/>
        <dbReference type="ChEBI" id="CHEBI:58115"/>
        <dbReference type="ChEBI" id="CHEBI:60487"/>
        <dbReference type="ChEBI" id="CHEBI:60493"/>
        <dbReference type="EC" id="2.7.8.26"/>
    </reaction>
</comment>
<evidence type="ECO:0000256" key="13">
    <source>
        <dbReference type="ARBA" id="ARBA00023136"/>
    </source>
</evidence>
<evidence type="ECO:0000256" key="16">
    <source>
        <dbReference type="ARBA" id="ARBA00032853"/>
    </source>
</evidence>
<evidence type="ECO:0000256" key="7">
    <source>
        <dbReference type="ARBA" id="ARBA00022475"/>
    </source>
</evidence>
<proteinExistence type="inferred from homology"/>
<comment type="pathway">
    <text evidence="3 19">Cofactor biosynthesis; adenosylcobalamin biosynthesis; adenosylcobalamin from cob(II)yrinate a,c-diamide: step 7/7.</text>
</comment>
<evidence type="ECO:0000256" key="17">
    <source>
        <dbReference type="ARBA" id="ARBA00048623"/>
    </source>
</evidence>
<evidence type="ECO:0000256" key="1">
    <source>
        <dbReference type="ARBA" id="ARBA00001946"/>
    </source>
</evidence>